<dbReference type="Proteomes" id="UP001220010">
    <property type="component" value="Unassembled WGS sequence"/>
</dbReference>
<dbReference type="InterPro" id="IPR026328">
    <property type="entry name" value="FmdE"/>
</dbReference>
<dbReference type="EMBL" id="JARFPK010000045">
    <property type="protein sequence ID" value="MDF0591538.1"/>
    <property type="molecule type" value="Genomic_DNA"/>
</dbReference>
<dbReference type="Pfam" id="PF02663">
    <property type="entry name" value="FmdE"/>
    <property type="match status" value="1"/>
</dbReference>
<keyword evidence="3" id="KW-1185">Reference proteome</keyword>
<dbReference type="PIRSF" id="PIRSF006578">
    <property type="entry name" value="FwdE"/>
    <property type="match status" value="1"/>
</dbReference>
<dbReference type="Gene3D" id="3.30.1330.130">
    <property type="match status" value="1"/>
</dbReference>
<comment type="caution">
    <text evidence="2">The sequence shown here is derived from an EMBL/GenBank/DDBJ whole genome shotgun (WGS) entry which is preliminary data.</text>
</comment>
<dbReference type="SUPFAM" id="SSF143555">
    <property type="entry name" value="FwdE-like"/>
    <property type="match status" value="1"/>
</dbReference>
<dbReference type="PANTHER" id="PTHR39418">
    <property type="entry name" value="DEHYDROGENASE-RELATED"/>
    <property type="match status" value="1"/>
</dbReference>
<dbReference type="InterPro" id="IPR053194">
    <property type="entry name" value="tRNA_methyltr_O"/>
</dbReference>
<dbReference type="RefSeq" id="WP_316967269.1">
    <property type="nucleotide sequence ID" value="NZ_JARFPK010000045.1"/>
</dbReference>
<sequence>MDEDFQEVVKFHGHSCPGVAIGYRVAKYVKDHYERAEDEELVAIVENSSCSVDAIQQLLGCTFGKGNFIFKDHGKHVYTFYSRDHEKALRIYFRNVLPRTDPTAMKRFLAGEMSSEEREGFMKLREEATNHILTAPDEDILVVRKVDIPAPGKARIHPSIDCQECGEAFMEIRGRTAAGKTVCEECYQKLVA</sequence>
<name>A0ABT5XA64_9EURY</name>
<evidence type="ECO:0000259" key="1">
    <source>
        <dbReference type="Pfam" id="PF02663"/>
    </source>
</evidence>
<dbReference type="PANTHER" id="PTHR39418:SF1">
    <property type="entry name" value="DEHYDROGENASE"/>
    <property type="match status" value="1"/>
</dbReference>
<protein>
    <submittedName>
        <fullName evidence="2">FmdE family protein</fullName>
    </submittedName>
</protein>
<organism evidence="2 3">
    <name type="scientific">Candidatus Methanocrinis natronophilus</name>
    <dbReference type="NCBI Taxonomy" id="3033396"/>
    <lineage>
        <taxon>Archaea</taxon>
        <taxon>Methanobacteriati</taxon>
        <taxon>Methanobacteriota</taxon>
        <taxon>Stenosarchaea group</taxon>
        <taxon>Methanomicrobia</taxon>
        <taxon>Methanotrichales</taxon>
        <taxon>Methanotrichaceae</taxon>
        <taxon>Methanocrinis</taxon>
    </lineage>
</organism>
<gene>
    <name evidence="2" type="ORF">P0O15_10235</name>
</gene>
<proteinExistence type="predicted"/>
<dbReference type="InterPro" id="IPR003814">
    <property type="entry name" value="FmdEsu_dom"/>
</dbReference>
<feature type="domain" description="Formylmethanofuran dehydrogenase subunit E" evidence="1">
    <location>
        <begin position="11"/>
        <end position="141"/>
    </location>
</feature>
<accession>A0ABT5XA64</accession>
<evidence type="ECO:0000313" key="2">
    <source>
        <dbReference type="EMBL" id="MDF0591538.1"/>
    </source>
</evidence>
<evidence type="ECO:0000313" key="3">
    <source>
        <dbReference type="Proteomes" id="UP001220010"/>
    </source>
</evidence>
<reference evidence="2 3" key="1">
    <citation type="submission" date="2023-03" db="EMBL/GenBank/DDBJ databases">
        <title>WGS of Methanotrichaceae archaeon Mx.</title>
        <authorList>
            <person name="Sorokin D.Y."/>
            <person name="Merkel A.Y."/>
        </authorList>
    </citation>
    <scope>NUCLEOTIDE SEQUENCE [LARGE SCALE GENOMIC DNA]</scope>
    <source>
        <strain evidence="2 3">Mx</strain>
    </source>
</reference>